<comment type="caution">
    <text evidence="2">The sequence shown here is derived from an EMBL/GenBank/DDBJ whole genome shotgun (WGS) entry which is preliminary data.</text>
</comment>
<dbReference type="AlphaFoldDB" id="A0A8J8WFJ6"/>
<evidence type="ECO:0000256" key="1">
    <source>
        <dbReference type="SAM" id="Coils"/>
    </source>
</evidence>
<feature type="coiled-coil region" evidence="1">
    <location>
        <begin position="116"/>
        <end position="143"/>
    </location>
</feature>
<evidence type="ECO:0000313" key="2">
    <source>
        <dbReference type="EMBL" id="KAF7712591.1"/>
    </source>
</evidence>
<keyword evidence="1" id="KW-0175">Coiled coil</keyword>
<dbReference type="OrthoDB" id="4676at2759"/>
<dbReference type="InterPro" id="IPR011257">
    <property type="entry name" value="DNA_glycosylase"/>
</dbReference>
<organism evidence="2 3">
    <name type="scientific">Penicillium ucsense</name>
    <dbReference type="NCBI Taxonomy" id="2839758"/>
    <lineage>
        <taxon>Eukaryota</taxon>
        <taxon>Fungi</taxon>
        <taxon>Dikarya</taxon>
        <taxon>Ascomycota</taxon>
        <taxon>Pezizomycotina</taxon>
        <taxon>Eurotiomycetes</taxon>
        <taxon>Eurotiomycetidae</taxon>
        <taxon>Eurotiales</taxon>
        <taxon>Aspergillaceae</taxon>
        <taxon>Penicillium</taxon>
    </lineage>
</organism>
<dbReference type="GO" id="GO:0006281">
    <property type="term" value="P:DNA repair"/>
    <property type="evidence" value="ECO:0007669"/>
    <property type="project" value="InterPro"/>
</dbReference>
<protein>
    <recommendedName>
        <fullName evidence="4">HhH-GPD domain-containing protein</fullName>
    </recommendedName>
</protein>
<name>A0A8J8WFJ6_9EURO</name>
<sequence>MTDSTKQKFGDEVEKVANAYGRLPLSHTSLDEAMRTRPDPGTVLAMMIDALVKSRPISHQVAESTVAGLIEDEYHDIDRLLGTTWEERTNRLRVVGYNRYREQCASNLGALCDLVLEKYDGDLNNLLEEAHEDREEVRTLVKEFKGIGELGAELFLDNVQSIWPSMAPFIDSRSLRTAEEIGLGSDVSAIYEELQHDPLRMSRFVSGLSDIRLEHKQHEIDEL</sequence>
<dbReference type="GO" id="GO:0003824">
    <property type="term" value="F:catalytic activity"/>
    <property type="evidence" value="ECO:0007669"/>
    <property type="project" value="InterPro"/>
</dbReference>
<proteinExistence type="predicted"/>
<dbReference type="SUPFAM" id="SSF48150">
    <property type="entry name" value="DNA-glycosylase"/>
    <property type="match status" value="1"/>
</dbReference>
<reference evidence="2" key="1">
    <citation type="journal article" date="2020" name="Front. Microbiol.">
        <title>Gene regulatory networks of Penicillium echinulatum 2HH and Penicillium oxalicum 114-2 inferred by a computational biology approach.</title>
        <authorList>
            <person name="Lenz A.R."/>
            <person name="Galan-Vasquez E."/>
            <person name="Balbinot E."/>
            <person name="De Abreu F.P."/>
            <person name="De Oliveira N.S."/>
            <person name="Da Rosa L.O."/>
            <person name="De Avila E Silva S."/>
            <person name="Camassola M."/>
            <person name="Dillon A.J.P."/>
            <person name="Perez-Rueda E."/>
        </authorList>
    </citation>
    <scope>NUCLEOTIDE SEQUENCE</scope>
    <source>
        <strain evidence="2">S1M29</strain>
    </source>
</reference>
<accession>A0A8J8WFJ6</accession>
<gene>
    <name evidence="2" type="ORF">PECM_002508</name>
</gene>
<evidence type="ECO:0000313" key="3">
    <source>
        <dbReference type="Proteomes" id="UP000631181"/>
    </source>
</evidence>
<keyword evidence="3" id="KW-1185">Reference proteome</keyword>
<evidence type="ECO:0008006" key="4">
    <source>
        <dbReference type="Google" id="ProtNLM"/>
    </source>
</evidence>
<dbReference type="Proteomes" id="UP000631181">
    <property type="component" value="Unassembled WGS sequence"/>
</dbReference>
<dbReference type="EMBL" id="WIWV01000165">
    <property type="protein sequence ID" value="KAF7712591.1"/>
    <property type="molecule type" value="Genomic_DNA"/>
</dbReference>